<dbReference type="InterPro" id="IPR046531">
    <property type="entry name" value="DUF6596"/>
</dbReference>
<reference evidence="3 4" key="1">
    <citation type="submission" date="2021-11" db="EMBL/GenBank/DDBJ databases">
        <title>Genomic of Niabella pedocola.</title>
        <authorList>
            <person name="Wu T."/>
        </authorList>
    </citation>
    <scope>NUCLEOTIDE SEQUENCE [LARGE SCALE GENOMIC DNA]</scope>
    <source>
        <strain evidence="3 4">JCM 31011</strain>
    </source>
</reference>
<dbReference type="InterPro" id="IPR013324">
    <property type="entry name" value="RNA_pol_sigma_r3/r4-like"/>
</dbReference>
<dbReference type="SUPFAM" id="SSF88946">
    <property type="entry name" value="Sigma2 domain of RNA polymerase sigma factors"/>
    <property type="match status" value="1"/>
</dbReference>
<dbReference type="Gene3D" id="1.10.1740.10">
    <property type="match status" value="1"/>
</dbReference>
<dbReference type="Proteomes" id="UP001199816">
    <property type="component" value="Unassembled WGS sequence"/>
</dbReference>
<protein>
    <submittedName>
        <fullName evidence="3">RNA polymerase subunit sigma</fullName>
    </submittedName>
</protein>
<name>A0ABS8PK81_9BACT</name>
<comment type="caution">
    <text evidence="3">The sequence shown here is derived from an EMBL/GenBank/DDBJ whole genome shotgun (WGS) entry which is preliminary data.</text>
</comment>
<dbReference type="Pfam" id="PF04542">
    <property type="entry name" value="Sigma70_r2"/>
    <property type="match status" value="1"/>
</dbReference>
<keyword evidence="4" id="KW-1185">Reference proteome</keyword>
<dbReference type="EMBL" id="JAJNEC010000003">
    <property type="protein sequence ID" value="MCD2421503.1"/>
    <property type="molecule type" value="Genomic_DNA"/>
</dbReference>
<evidence type="ECO:0000313" key="3">
    <source>
        <dbReference type="EMBL" id="MCD2421503.1"/>
    </source>
</evidence>
<proteinExistence type="predicted"/>
<sequence>MEHIEVAEDIVSDTFLTAAELWGMKGVPENPVAWLYTVAKNKTRNHLKRHHLFEKKIAPDLRYPSADTGTDIDLSTTAIADSQLAMIFTVCHPSVSKEAQIALALNLLCGFGVQEIADAFLTNRETIYKRLKRAKEKLREEKIAIAPPTVQMVAERMEIVLTTLYLLFNEGYYSVSGHHPLKKECCMEAMRLCLLLLGNPLTHTPATNALMALMCFHASRFEARTNSKGEVILYEDQDTLLWNKDLVEKGIFYLNSSAYGNQLSKFHLEAGIAYWHTHPEDTREKWEAILQLYNKLLMLEYTPVAALNRTYALAKANSIDEAIAEAEKLQLTDNHFYFVLLGELYAQLDPEKAKTLLRTAKEVARSESDRQLIQKKIAELEEKP</sequence>
<evidence type="ECO:0000313" key="4">
    <source>
        <dbReference type="Proteomes" id="UP001199816"/>
    </source>
</evidence>
<dbReference type="InterPro" id="IPR007627">
    <property type="entry name" value="RNA_pol_sigma70_r2"/>
</dbReference>
<organism evidence="3 4">
    <name type="scientific">Niabella pedocola</name>
    <dbReference type="NCBI Taxonomy" id="1752077"/>
    <lineage>
        <taxon>Bacteria</taxon>
        <taxon>Pseudomonadati</taxon>
        <taxon>Bacteroidota</taxon>
        <taxon>Chitinophagia</taxon>
        <taxon>Chitinophagales</taxon>
        <taxon>Chitinophagaceae</taxon>
        <taxon>Niabella</taxon>
    </lineage>
</organism>
<dbReference type="PANTHER" id="PTHR47756:SF2">
    <property type="entry name" value="BLL6612 PROTEIN"/>
    <property type="match status" value="1"/>
</dbReference>
<feature type="domain" description="DUF6596" evidence="2">
    <location>
        <begin position="156"/>
        <end position="257"/>
    </location>
</feature>
<evidence type="ECO:0000259" key="2">
    <source>
        <dbReference type="Pfam" id="PF20239"/>
    </source>
</evidence>
<gene>
    <name evidence="3" type="ORF">LQ567_01930</name>
</gene>
<dbReference type="InterPro" id="IPR013325">
    <property type="entry name" value="RNA_pol_sigma_r2"/>
</dbReference>
<dbReference type="PANTHER" id="PTHR47756">
    <property type="entry name" value="BLL6612 PROTEIN-RELATED"/>
    <property type="match status" value="1"/>
</dbReference>
<accession>A0ABS8PK81</accession>
<dbReference type="Pfam" id="PF20239">
    <property type="entry name" value="DUF6596"/>
    <property type="match status" value="1"/>
</dbReference>
<dbReference type="SUPFAM" id="SSF88659">
    <property type="entry name" value="Sigma3 and sigma4 domains of RNA polymerase sigma factors"/>
    <property type="match status" value="1"/>
</dbReference>
<feature type="domain" description="RNA polymerase sigma-70 region 2" evidence="1">
    <location>
        <begin position="7"/>
        <end position="50"/>
    </location>
</feature>
<evidence type="ECO:0000259" key="1">
    <source>
        <dbReference type="Pfam" id="PF04542"/>
    </source>
</evidence>